<dbReference type="Proteomes" id="UP001595872">
    <property type="component" value="Unassembled WGS sequence"/>
</dbReference>
<sequence length="417" mass="42961">MLTRAIAASMAAALTLALAPPFAPAAHADLLDKSVKQMLRDLRDAGDQTHGDGVKVALLADGVADVLAKGAHVAPEKDFVRLPDPKREMGTLMASLMVGGEGEVADAGDMTIRGLIRDAELLPVRVQPDDGKSRASRRWMMSGANTDNAVADGLRYAVDHGARVIAVTNAWMYTGSRTYAAIAYAQSKDALVISSVGIRKPTVPDAFAATPGVLGVGAVDKDGDRYAKYTQASSALMVSAYGDKMPGVGSDGSANWMFWGEGPALAFVASAAVMIRAAFPRLTAAQVTQAITSSARNPKGHYTTDLGFGYLSATGALSKAATLAKRPALPETAGETVGDKAHFVAKPPGGVRAVPITLPWFGGFGALIGLGVIAIGAAIWLLARRRPALAMEPALPAAPPLEGPAPAPPSAVPPAEV</sequence>
<evidence type="ECO:0000256" key="2">
    <source>
        <dbReference type="SAM" id="Phobius"/>
    </source>
</evidence>
<keyword evidence="3" id="KW-0732">Signal</keyword>
<feature type="domain" description="Peptidase S8/S53" evidence="4">
    <location>
        <begin position="84"/>
        <end position="309"/>
    </location>
</feature>
<keyword evidence="6" id="KW-1185">Reference proteome</keyword>
<evidence type="ECO:0000259" key="4">
    <source>
        <dbReference type="Pfam" id="PF00082"/>
    </source>
</evidence>
<reference evidence="6" key="1">
    <citation type="journal article" date="2019" name="Int. J. Syst. Evol. Microbiol.">
        <title>The Global Catalogue of Microorganisms (GCM) 10K type strain sequencing project: providing services to taxonomists for standard genome sequencing and annotation.</title>
        <authorList>
            <consortium name="The Broad Institute Genomics Platform"/>
            <consortium name="The Broad Institute Genome Sequencing Center for Infectious Disease"/>
            <person name="Wu L."/>
            <person name="Ma J."/>
        </authorList>
    </citation>
    <scope>NUCLEOTIDE SEQUENCE [LARGE SCALE GENOMIC DNA]</scope>
    <source>
        <strain evidence="6">KLKA75</strain>
    </source>
</reference>
<feature type="signal peptide" evidence="3">
    <location>
        <begin position="1"/>
        <end position="25"/>
    </location>
</feature>
<evidence type="ECO:0000313" key="6">
    <source>
        <dbReference type="Proteomes" id="UP001595872"/>
    </source>
</evidence>
<keyword evidence="2" id="KW-0472">Membrane</keyword>
<comment type="caution">
    <text evidence="5">The sequence shown here is derived from an EMBL/GenBank/DDBJ whole genome shotgun (WGS) entry which is preliminary data.</text>
</comment>
<gene>
    <name evidence="5" type="ORF">ACFPCY_00685</name>
</gene>
<accession>A0ABV9TP11</accession>
<feature type="chain" id="PRO_5046871416" evidence="3">
    <location>
        <begin position="26"/>
        <end position="417"/>
    </location>
</feature>
<protein>
    <submittedName>
        <fullName evidence="5">S8 family serine peptidase</fullName>
    </submittedName>
</protein>
<dbReference type="InterPro" id="IPR036852">
    <property type="entry name" value="Peptidase_S8/S53_dom_sf"/>
</dbReference>
<proteinExistence type="predicted"/>
<feature type="region of interest" description="Disordered" evidence="1">
    <location>
        <begin position="397"/>
        <end position="417"/>
    </location>
</feature>
<name>A0ABV9TP11_9ACTN</name>
<evidence type="ECO:0000256" key="1">
    <source>
        <dbReference type="SAM" id="MobiDB-lite"/>
    </source>
</evidence>
<evidence type="ECO:0000256" key="3">
    <source>
        <dbReference type="SAM" id="SignalP"/>
    </source>
</evidence>
<dbReference type="EMBL" id="JBHSIT010000001">
    <property type="protein sequence ID" value="MFC4905822.1"/>
    <property type="molecule type" value="Genomic_DNA"/>
</dbReference>
<keyword evidence="2" id="KW-0812">Transmembrane</keyword>
<evidence type="ECO:0000313" key="5">
    <source>
        <dbReference type="EMBL" id="MFC4905822.1"/>
    </source>
</evidence>
<dbReference type="InterPro" id="IPR000209">
    <property type="entry name" value="Peptidase_S8/S53_dom"/>
</dbReference>
<dbReference type="SUPFAM" id="SSF52743">
    <property type="entry name" value="Subtilisin-like"/>
    <property type="match status" value="1"/>
</dbReference>
<dbReference type="Gene3D" id="3.40.50.200">
    <property type="entry name" value="Peptidase S8/S53 domain"/>
    <property type="match status" value="1"/>
</dbReference>
<dbReference type="RefSeq" id="WP_378251562.1">
    <property type="nucleotide sequence ID" value="NZ_JBHSIT010000001.1"/>
</dbReference>
<dbReference type="Pfam" id="PF00082">
    <property type="entry name" value="Peptidase_S8"/>
    <property type="match status" value="1"/>
</dbReference>
<organism evidence="5 6">
    <name type="scientific">Actinomadura gamaensis</name>
    <dbReference type="NCBI Taxonomy" id="1763541"/>
    <lineage>
        <taxon>Bacteria</taxon>
        <taxon>Bacillati</taxon>
        <taxon>Actinomycetota</taxon>
        <taxon>Actinomycetes</taxon>
        <taxon>Streptosporangiales</taxon>
        <taxon>Thermomonosporaceae</taxon>
        <taxon>Actinomadura</taxon>
    </lineage>
</organism>
<feature type="transmembrane region" description="Helical" evidence="2">
    <location>
        <begin position="360"/>
        <end position="383"/>
    </location>
</feature>
<keyword evidence="2" id="KW-1133">Transmembrane helix</keyword>